<gene>
    <name evidence="4" type="ORF">AGA_1534</name>
</gene>
<organism evidence="4 5">
    <name type="scientific">Acetobacter ghanensis</name>
    <dbReference type="NCBI Taxonomy" id="431306"/>
    <lineage>
        <taxon>Bacteria</taxon>
        <taxon>Pseudomonadati</taxon>
        <taxon>Pseudomonadota</taxon>
        <taxon>Alphaproteobacteria</taxon>
        <taxon>Acetobacterales</taxon>
        <taxon>Acetobacteraceae</taxon>
        <taxon>Acetobacter</taxon>
    </lineage>
</organism>
<dbReference type="InterPro" id="IPR050210">
    <property type="entry name" value="tRNA_Adenine-N(6)_MTase"/>
</dbReference>
<evidence type="ECO:0000313" key="4">
    <source>
        <dbReference type="EMBL" id="CEF55642.1"/>
    </source>
</evidence>
<sequence length="252" mass="27143">MMQQAPSSHLPITSHGTLLRGRIAYSQFQQGYRTGLEPILMAAAVPARHNQHVLEVGCGAGAGLLCLMHRVADLHGTGIEKDSETADLARANLLANKQEQATVLTASFPEGVPQDMRFDHCMTNPPWHAPSSTASPEPRRDLARRMGMHTLPLWIKGAATILRHKGSLTLALPTALTDRAIAELAARGFGGVTLYPFWPKADREARILLVQARLGVKSPARVLSGLVLHEADGAFTPQARDVLENGTPLPGL</sequence>
<dbReference type="EMBL" id="LN609302">
    <property type="protein sequence ID" value="CEF55642.1"/>
    <property type="molecule type" value="Genomic_DNA"/>
</dbReference>
<dbReference type="SUPFAM" id="SSF53335">
    <property type="entry name" value="S-adenosyl-L-methionine-dependent methyltransferases"/>
    <property type="match status" value="1"/>
</dbReference>
<keyword evidence="1 4" id="KW-0489">Methyltransferase</keyword>
<dbReference type="Pfam" id="PF05175">
    <property type="entry name" value="MTS"/>
    <property type="match status" value="1"/>
</dbReference>
<proteinExistence type="predicted"/>
<dbReference type="RefSeq" id="WP_231945733.1">
    <property type="nucleotide sequence ID" value="NZ_JBNZCO010000001.1"/>
</dbReference>
<dbReference type="PANTHER" id="PTHR47739:SF1">
    <property type="entry name" value="TRNA1(VAL) (ADENINE(37)-N6)-METHYLTRANSFERASE"/>
    <property type="match status" value="1"/>
</dbReference>
<dbReference type="PATRIC" id="fig|431306.5.peg.1558"/>
<dbReference type="GO" id="GO:0032259">
    <property type="term" value="P:methylation"/>
    <property type="evidence" value="ECO:0007669"/>
    <property type="project" value="UniProtKB-KW"/>
</dbReference>
<evidence type="ECO:0000256" key="2">
    <source>
        <dbReference type="ARBA" id="ARBA00022691"/>
    </source>
</evidence>
<name>A0A0U5BJ32_9PROT</name>
<dbReference type="Gene3D" id="3.40.50.150">
    <property type="entry name" value="Vaccinia Virus protein VP39"/>
    <property type="match status" value="1"/>
</dbReference>
<feature type="domain" description="Methyltransferase small" evidence="3">
    <location>
        <begin position="40"/>
        <end position="134"/>
    </location>
</feature>
<dbReference type="InterPro" id="IPR007848">
    <property type="entry name" value="Small_mtfrase_dom"/>
</dbReference>
<dbReference type="PANTHER" id="PTHR47739">
    <property type="entry name" value="TRNA1(VAL) (ADENINE(37)-N6)-METHYLTRANSFERASE"/>
    <property type="match status" value="1"/>
</dbReference>
<dbReference type="Proteomes" id="UP000068250">
    <property type="component" value="Chromosome I"/>
</dbReference>
<dbReference type="STRING" id="431306.AGA_1534"/>
<protein>
    <submittedName>
        <fullName evidence="4">Methyltransferase</fullName>
        <ecNumber evidence="4">2.1.1.-</ecNumber>
    </submittedName>
</protein>
<evidence type="ECO:0000259" key="3">
    <source>
        <dbReference type="Pfam" id="PF05175"/>
    </source>
</evidence>
<keyword evidence="2" id="KW-0949">S-adenosyl-L-methionine</keyword>
<dbReference type="CDD" id="cd02440">
    <property type="entry name" value="AdoMet_MTases"/>
    <property type="match status" value="1"/>
</dbReference>
<evidence type="ECO:0000313" key="5">
    <source>
        <dbReference type="Proteomes" id="UP000068250"/>
    </source>
</evidence>
<dbReference type="AlphaFoldDB" id="A0A0U5BJ32"/>
<accession>A0A0U5BJ32</accession>
<dbReference type="EC" id="2.1.1.-" evidence="4"/>
<evidence type="ECO:0000256" key="1">
    <source>
        <dbReference type="ARBA" id="ARBA00022603"/>
    </source>
</evidence>
<dbReference type="GO" id="GO:0008168">
    <property type="term" value="F:methyltransferase activity"/>
    <property type="evidence" value="ECO:0007669"/>
    <property type="project" value="UniProtKB-KW"/>
</dbReference>
<keyword evidence="4" id="KW-0808">Transferase</keyword>
<reference evidence="5" key="1">
    <citation type="submission" date="2014-09" db="EMBL/GenBank/DDBJ databases">
        <authorList>
            <person name="Illeghems K.G."/>
        </authorList>
    </citation>
    <scope>NUCLEOTIDE SEQUENCE [LARGE SCALE GENOMIC DNA]</scope>
    <source>
        <strain evidence="5">LMG 23848T</strain>
    </source>
</reference>
<dbReference type="InterPro" id="IPR029063">
    <property type="entry name" value="SAM-dependent_MTases_sf"/>
</dbReference>